<name>A0AAD5YEP9_9APHY</name>
<evidence type="ECO:0000313" key="3">
    <source>
        <dbReference type="Proteomes" id="UP001212997"/>
    </source>
</evidence>
<reference evidence="2" key="1">
    <citation type="submission" date="2022-07" db="EMBL/GenBank/DDBJ databases">
        <title>Genome Sequence of Physisporinus lineatus.</title>
        <authorList>
            <person name="Buettner E."/>
        </authorList>
    </citation>
    <scope>NUCLEOTIDE SEQUENCE</scope>
    <source>
        <strain evidence="2">VT162</strain>
    </source>
</reference>
<evidence type="ECO:0000259" key="1">
    <source>
        <dbReference type="Pfam" id="PF12937"/>
    </source>
</evidence>
<dbReference type="Proteomes" id="UP001212997">
    <property type="component" value="Unassembled WGS sequence"/>
</dbReference>
<evidence type="ECO:0000313" key="2">
    <source>
        <dbReference type="EMBL" id="KAJ3481434.1"/>
    </source>
</evidence>
<sequence length="563" mass="64823">MQDIKSFLVPISSNPEEGRQYNAKLPSSRLPPEIWGDIMCMYRDMCSGLELDSRILGLLPPFLWIAVAQVCHRWRETALGHPALWSHVVLQATTQQLDNPLRRSMISELFHRSGKCPMTFVGRGVFKGFDVIEVSLIVENIHRFRYVSMAIESQTVLELPPFPSAPLLEVFHFDLHYWTPTRRILPPVFSDSDFPEIQNIEFLRSSFSNINPFLRSTLTRISIFSCVLNAPDCSAFLSSLQAMSGLRELLLTSIVVPEFDPHILPRDLQLSALRFLEIVTTDDSSIMRLVSRISIPHNTRTHFHFRSDPPRYQFRWDEFERFIHEIRDFLTSNVFGGLPTFRSIRLQALVASELLAWHDELPEEPRLGVGDGDPDPDFRVRVKAVVARKGSLLRLLCGSLPQSAVRTGFIATKYSTLRMSSLWHGLLNTMNEIRHLQLSISRPVYFCRALSKRSEAQPTLLLPKLERLILYRARFLHSQHPFRSTTFQQIKSWLRLRAERGYKIPTLEFRKAVNFHEGDLDTLRDCADVVVWDYEEIILLDDPPHAIPAALSTDNLEPQLLMD</sequence>
<accession>A0AAD5YEP9</accession>
<gene>
    <name evidence="2" type="ORF">NLI96_g7656</name>
</gene>
<proteinExistence type="predicted"/>
<dbReference type="InterPro" id="IPR001810">
    <property type="entry name" value="F-box_dom"/>
</dbReference>
<dbReference type="Pfam" id="PF12937">
    <property type="entry name" value="F-box-like"/>
    <property type="match status" value="1"/>
</dbReference>
<comment type="caution">
    <text evidence="2">The sequence shown here is derived from an EMBL/GenBank/DDBJ whole genome shotgun (WGS) entry which is preliminary data.</text>
</comment>
<protein>
    <recommendedName>
        <fullName evidence="1">F-box domain-containing protein</fullName>
    </recommendedName>
</protein>
<organism evidence="2 3">
    <name type="scientific">Meripilus lineatus</name>
    <dbReference type="NCBI Taxonomy" id="2056292"/>
    <lineage>
        <taxon>Eukaryota</taxon>
        <taxon>Fungi</taxon>
        <taxon>Dikarya</taxon>
        <taxon>Basidiomycota</taxon>
        <taxon>Agaricomycotina</taxon>
        <taxon>Agaricomycetes</taxon>
        <taxon>Polyporales</taxon>
        <taxon>Meripilaceae</taxon>
        <taxon>Meripilus</taxon>
    </lineage>
</organism>
<dbReference type="Gene3D" id="1.20.1280.50">
    <property type="match status" value="1"/>
</dbReference>
<dbReference type="InterPro" id="IPR036047">
    <property type="entry name" value="F-box-like_dom_sf"/>
</dbReference>
<dbReference type="AlphaFoldDB" id="A0AAD5YEP9"/>
<dbReference type="EMBL" id="JANAWD010000321">
    <property type="protein sequence ID" value="KAJ3481434.1"/>
    <property type="molecule type" value="Genomic_DNA"/>
</dbReference>
<feature type="domain" description="F-box" evidence="1">
    <location>
        <begin position="54"/>
        <end position="90"/>
    </location>
</feature>
<dbReference type="SUPFAM" id="SSF81383">
    <property type="entry name" value="F-box domain"/>
    <property type="match status" value="1"/>
</dbReference>
<keyword evidence="3" id="KW-1185">Reference proteome</keyword>